<protein>
    <submittedName>
        <fullName evidence="2">Uncharacterized protein</fullName>
    </submittedName>
</protein>
<dbReference type="Proteomes" id="UP001162483">
    <property type="component" value="Unassembled WGS sequence"/>
</dbReference>
<dbReference type="EMBL" id="CATNWA010017214">
    <property type="protein sequence ID" value="CAI9598867.1"/>
    <property type="molecule type" value="Genomic_DNA"/>
</dbReference>
<name>A0ABN9FSH0_9NEOB</name>
<accession>A0ABN9FSH0</accession>
<reference evidence="2" key="1">
    <citation type="submission" date="2023-05" db="EMBL/GenBank/DDBJ databases">
        <authorList>
            <person name="Stuckert A."/>
        </authorList>
    </citation>
    <scope>NUCLEOTIDE SEQUENCE</scope>
</reference>
<evidence type="ECO:0000313" key="2">
    <source>
        <dbReference type="EMBL" id="CAI9598867.1"/>
    </source>
</evidence>
<feature type="region of interest" description="Disordered" evidence="1">
    <location>
        <begin position="1"/>
        <end position="25"/>
    </location>
</feature>
<gene>
    <name evidence="2" type="ORF">SPARVUS_LOCUS12506704</name>
</gene>
<keyword evidence="3" id="KW-1185">Reference proteome</keyword>
<evidence type="ECO:0000256" key="1">
    <source>
        <dbReference type="SAM" id="MobiDB-lite"/>
    </source>
</evidence>
<feature type="compositionally biased region" description="Polar residues" evidence="1">
    <location>
        <begin position="1"/>
        <end position="21"/>
    </location>
</feature>
<organism evidence="2 3">
    <name type="scientific">Staurois parvus</name>
    <dbReference type="NCBI Taxonomy" id="386267"/>
    <lineage>
        <taxon>Eukaryota</taxon>
        <taxon>Metazoa</taxon>
        <taxon>Chordata</taxon>
        <taxon>Craniata</taxon>
        <taxon>Vertebrata</taxon>
        <taxon>Euteleostomi</taxon>
        <taxon>Amphibia</taxon>
        <taxon>Batrachia</taxon>
        <taxon>Anura</taxon>
        <taxon>Neobatrachia</taxon>
        <taxon>Ranoidea</taxon>
        <taxon>Ranidae</taxon>
        <taxon>Staurois</taxon>
    </lineage>
</organism>
<proteinExistence type="predicted"/>
<evidence type="ECO:0000313" key="3">
    <source>
        <dbReference type="Proteomes" id="UP001162483"/>
    </source>
</evidence>
<sequence>MQSGKYRSPGNCQTQTHPSDCQTEKRDWSLQRTRLHCSRVQWRLAELLLFPVASTVVIPLTVDRGIFNSREMLRMDFLHRWQPITGPHLNSLSS</sequence>
<comment type="caution">
    <text evidence="2">The sequence shown here is derived from an EMBL/GenBank/DDBJ whole genome shotgun (WGS) entry which is preliminary data.</text>
</comment>